<dbReference type="Proteomes" id="UP000483379">
    <property type="component" value="Unassembled WGS sequence"/>
</dbReference>
<evidence type="ECO:0000313" key="1">
    <source>
        <dbReference type="EMBL" id="NEV60398.1"/>
    </source>
</evidence>
<keyword evidence="2" id="KW-1185">Reference proteome</keyword>
<dbReference type="AlphaFoldDB" id="A0A6M0JS82"/>
<reference evidence="1 2" key="1">
    <citation type="submission" date="2020-02" db="EMBL/GenBank/DDBJ databases">
        <title>Genome sequences of Thiorhodococcus mannitoliphagus and Thiorhodococcus minor, purple sulfur photosynthetic bacteria in the gammaproteobacterial family, Chromatiaceae.</title>
        <authorList>
            <person name="Aviles F.A."/>
            <person name="Meyer T.E."/>
            <person name="Kyndt J.A."/>
        </authorList>
    </citation>
    <scope>NUCLEOTIDE SEQUENCE [LARGE SCALE GENOMIC DNA]</scope>
    <source>
        <strain evidence="1 2">DSM 11518</strain>
    </source>
</reference>
<protein>
    <submittedName>
        <fullName evidence="1">Uncharacterized protein</fullName>
    </submittedName>
</protein>
<evidence type="ECO:0000313" key="2">
    <source>
        <dbReference type="Proteomes" id="UP000483379"/>
    </source>
</evidence>
<sequence length="209" mass="22951">MMAYSMSGMYFVSVEASNGQSVGVIERKRPSPEHQLPPKLQLQAGGVAVVIADVLEQIDQDQSLRRCVEEGNLPDESWPLDDDLLPDTAPARVRAIPQDPVETDVRALALQTGAQKGFCARVVRLKLRDEEVVIGPRCNDVLHLADLIDLPLRRRVDPAGIVNDQLGGPESDEVMRPKRSIPPYRTGYSRIQMASVTYSLSVPMVVGAL</sequence>
<proteinExistence type="predicted"/>
<dbReference type="EMBL" id="JAAIJQ010000001">
    <property type="protein sequence ID" value="NEV60398.1"/>
    <property type="molecule type" value="Genomic_DNA"/>
</dbReference>
<comment type="caution">
    <text evidence="1">The sequence shown here is derived from an EMBL/GenBank/DDBJ whole genome shotgun (WGS) entry which is preliminary data.</text>
</comment>
<name>A0A6M0JS82_9GAMM</name>
<gene>
    <name evidence="1" type="ORF">G3446_00560</name>
</gene>
<dbReference type="RefSeq" id="WP_164450440.1">
    <property type="nucleotide sequence ID" value="NZ_JAAIJQ010000001.1"/>
</dbReference>
<organism evidence="1 2">
    <name type="scientific">Thiorhodococcus minor</name>
    <dbReference type="NCBI Taxonomy" id="57489"/>
    <lineage>
        <taxon>Bacteria</taxon>
        <taxon>Pseudomonadati</taxon>
        <taxon>Pseudomonadota</taxon>
        <taxon>Gammaproteobacteria</taxon>
        <taxon>Chromatiales</taxon>
        <taxon>Chromatiaceae</taxon>
        <taxon>Thiorhodococcus</taxon>
    </lineage>
</organism>
<accession>A0A6M0JS82</accession>